<dbReference type="Proteomes" id="UP000182466">
    <property type="component" value="Unassembled WGS sequence"/>
</dbReference>
<name>A0A1I7DK95_9RHOB</name>
<proteinExistence type="predicted"/>
<sequence>MGSQAVVLRLTSQIGYAEIVALILRAFCGVCRCLAEIVPYNLRKECVKYDLHSRTP</sequence>
<accession>A0A1I7DK95</accession>
<dbReference type="AlphaFoldDB" id="A0A1I7DK95"/>
<protein>
    <submittedName>
        <fullName evidence="1">Uncharacterized protein</fullName>
    </submittedName>
</protein>
<reference evidence="1 2" key="1">
    <citation type="submission" date="2016-10" db="EMBL/GenBank/DDBJ databases">
        <authorList>
            <person name="de Groot N.N."/>
        </authorList>
    </citation>
    <scope>NUCLEOTIDE SEQUENCE [LARGE SCALE GENOMIC DNA]</scope>
    <source>
        <strain evidence="1 2">CGMCC 1.10959</strain>
    </source>
</reference>
<organism evidence="1 2">
    <name type="scientific">Sedimentitalea nanhaiensis</name>
    <dbReference type="NCBI Taxonomy" id="999627"/>
    <lineage>
        <taxon>Bacteria</taxon>
        <taxon>Pseudomonadati</taxon>
        <taxon>Pseudomonadota</taxon>
        <taxon>Alphaproteobacteria</taxon>
        <taxon>Rhodobacterales</taxon>
        <taxon>Paracoccaceae</taxon>
        <taxon>Sedimentitalea</taxon>
    </lineage>
</organism>
<evidence type="ECO:0000313" key="2">
    <source>
        <dbReference type="Proteomes" id="UP000182466"/>
    </source>
</evidence>
<gene>
    <name evidence="1" type="ORF">SAMN05216236_12952</name>
</gene>
<dbReference type="EMBL" id="FPAW01000029">
    <property type="protein sequence ID" value="SFU12101.1"/>
    <property type="molecule type" value="Genomic_DNA"/>
</dbReference>
<evidence type="ECO:0000313" key="1">
    <source>
        <dbReference type="EMBL" id="SFU12101.1"/>
    </source>
</evidence>
<keyword evidence="2" id="KW-1185">Reference proteome</keyword>